<reference evidence="3" key="1">
    <citation type="journal article" date="2019" name="Int. J. Syst. Evol. Microbiol.">
        <title>The Global Catalogue of Microorganisms (GCM) 10K type strain sequencing project: providing services to taxonomists for standard genome sequencing and annotation.</title>
        <authorList>
            <consortium name="The Broad Institute Genomics Platform"/>
            <consortium name="The Broad Institute Genome Sequencing Center for Infectious Disease"/>
            <person name="Wu L."/>
            <person name="Ma J."/>
        </authorList>
    </citation>
    <scope>NUCLEOTIDE SEQUENCE [LARGE SCALE GENOMIC DNA]</scope>
    <source>
        <strain evidence="3">JCM 4505</strain>
    </source>
</reference>
<gene>
    <name evidence="2" type="ORF">GCM10010302_09090</name>
</gene>
<accession>A0ABP3ETD3</accession>
<dbReference type="Proteomes" id="UP001501867">
    <property type="component" value="Unassembled WGS sequence"/>
</dbReference>
<dbReference type="CDD" id="cd00229">
    <property type="entry name" value="SGNH_hydrolase"/>
    <property type="match status" value="1"/>
</dbReference>
<keyword evidence="1" id="KW-0732">Signal</keyword>
<dbReference type="EMBL" id="BAAABV010000006">
    <property type="protein sequence ID" value="GAA0273605.1"/>
    <property type="molecule type" value="Genomic_DNA"/>
</dbReference>
<comment type="caution">
    <text evidence="2">The sequence shown here is derived from an EMBL/GenBank/DDBJ whole genome shotgun (WGS) entry which is preliminary data.</text>
</comment>
<keyword evidence="3" id="KW-1185">Reference proteome</keyword>
<proteinExistence type="predicted"/>
<name>A0ABP3ETD3_9ACTN</name>
<feature type="chain" id="PRO_5046651563" evidence="1">
    <location>
        <begin position="31"/>
        <end position="275"/>
    </location>
</feature>
<evidence type="ECO:0000313" key="3">
    <source>
        <dbReference type="Proteomes" id="UP001501867"/>
    </source>
</evidence>
<feature type="signal peptide" evidence="1">
    <location>
        <begin position="1"/>
        <end position="30"/>
    </location>
</feature>
<organism evidence="2 3">
    <name type="scientific">Streptomyces polychromogenes</name>
    <dbReference type="NCBI Taxonomy" id="67342"/>
    <lineage>
        <taxon>Bacteria</taxon>
        <taxon>Bacillati</taxon>
        <taxon>Actinomycetota</taxon>
        <taxon>Actinomycetes</taxon>
        <taxon>Kitasatosporales</taxon>
        <taxon>Streptomycetaceae</taxon>
        <taxon>Streptomyces</taxon>
    </lineage>
</organism>
<dbReference type="SUPFAM" id="SSF52266">
    <property type="entry name" value="SGNH hydrolase"/>
    <property type="match status" value="1"/>
</dbReference>
<dbReference type="Gene3D" id="3.40.50.1110">
    <property type="entry name" value="SGNH hydrolase"/>
    <property type="match status" value="1"/>
</dbReference>
<protein>
    <submittedName>
        <fullName evidence="2">SGNH/GDSL hydrolase family protein</fullName>
    </submittedName>
</protein>
<sequence>MSNARSMKNTRTGRFLFATATATATATVSAVVLGLGLTACGPGGGATADKGGAGGPSDGRGDAKPQRLLWMGDSIGEAEAPALGAAMKAGGAGFASMAAAGGGGVIGEMAAPTWEDLPKKLAEFKPDVVAYQITTYDWGSADEQRAGYERLVKTVTEAGADLLIVSAPPFKLDDFYKPHEAAIKTAPRSAREVAEKHPQSVGFLDASALWGTDGAAAGALRSKDGIHSCQQGSAAFAAWFGKELNKRYGFAAAAPDQWATGTWTADKVYGPLGCA</sequence>
<evidence type="ECO:0000256" key="1">
    <source>
        <dbReference type="SAM" id="SignalP"/>
    </source>
</evidence>
<dbReference type="GO" id="GO:0016787">
    <property type="term" value="F:hydrolase activity"/>
    <property type="evidence" value="ECO:0007669"/>
    <property type="project" value="UniProtKB-KW"/>
</dbReference>
<keyword evidence="2" id="KW-0378">Hydrolase</keyword>
<dbReference type="RefSeq" id="WP_344152711.1">
    <property type="nucleotide sequence ID" value="NZ_BAAABV010000006.1"/>
</dbReference>
<dbReference type="InterPro" id="IPR036514">
    <property type="entry name" value="SGNH_hydro_sf"/>
</dbReference>
<evidence type="ECO:0000313" key="2">
    <source>
        <dbReference type="EMBL" id="GAA0273605.1"/>
    </source>
</evidence>